<name>A0AAN3DAK8_BACO1</name>
<gene>
    <name evidence="2" type="ORF">BACOVA_00365</name>
</gene>
<dbReference type="AlphaFoldDB" id="A0AAN3DAK8"/>
<evidence type="ECO:0000313" key="3">
    <source>
        <dbReference type="Proteomes" id="UP000005475"/>
    </source>
</evidence>
<evidence type="ECO:0000313" key="2">
    <source>
        <dbReference type="EMBL" id="EDO13972.1"/>
    </source>
</evidence>
<dbReference type="EMBL" id="AAXF02000031">
    <property type="protein sequence ID" value="EDO13972.1"/>
    <property type="molecule type" value="Genomic_DNA"/>
</dbReference>
<comment type="caution">
    <text evidence="2">The sequence shown here is derived from an EMBL/GenBank/DDBJ whole genome shotgun (WGS) entry which is preliminary data.</text>
</comment>
<accession>A0AAN3DAK8</accession>
<proteinExistence type="predicted"/>
<reference evidence="2 3" key="1">
    <citation type="submission" date="2007-03" db="EMBL/GenBank/DDBJ databases">
        <authorList>
            <person name="Fulton L."/>
            <person name="Clifton S."/>
            <person name="Fulton B."/>
            <person name="Xu J."/>
            <person name="Minx P."/>
            <person name="Pepin K.H."/>
            <person name="Johnson M."/>
            <person name="Thiruvilangam P."/>
            <person name="Bhonagiri V."/>
            <person name="Nash W.E."/>
            <person name="Mardis E.R."/>
            <person name="Wilson R.K."/>
        </authorList>
    </citation>
    <scope>NUCLEOTIDE SEQUENCE [LARGE SCALE GENOMIC DNA]</scope>
    <source>
        <strain evidence="3">ATCC 8483 / DSM 1896 / JCM 5824 / BCRC 10623 / CCUG 4943 / NCTC 11153</strain>
    </source>
</reference>
<protein>
    <submittedName>
        <fullName evidence="2">Uncharacterized protein</fullName>
    </submittedName>
</protein>
<keyword evidence="1" id="KW-0472">Membrane</keyword>
<organism evidence="2 3">
    <name type="scientific">Bacteroides ovatus (strain ATCC 8483 / DSM 1896 / JCM 5824 / BCRC 10623 / CCUG 4943 / NCTC 11153)</name>
    <dbReference type="NCBI Taxonomy" id="411476"/>
    <lineage>
        <taxon>Bacteria</taxon>
        <taxon>Pseudomonadati</taxon>
        <taxon>Bacteroidota</taxon>
        <taxon>Bacteroidia</taxon>
        <taxon>Bacteroidales</taxon>
        <taxon>Bacteroidaceae</taxon>
        <taxon>Bacteroides</taxon>
    </lineage>
</organism>
<reference evidence="3" key="2">
    <citation type="submission" date="2007-04" db="EMBL/GenBank/DDBJ databases">
        <title>Draft genome sequence of Bacteroides ovatus (ATCC 8483).</title>
        <authorList>
            <person name="Sudarsanam P."/>
            <person name="Ley R."/>
            <person name="Guruge J."/>
            <person name="Turnbaugh P.J."/>
            <person name="Mahowald M."/>
            <person name="Liep D."/>
            <person name="Gordon J."/>
        </authorList>
    </citation>
    <scope>NUCLEOTIDE SEQUENCE [LARGE SCALE GENOMIC DNA]</scope>
    <source>
        <strain evidence="3">ATCC 8483 / DSM 1896 / JCM 5824 / BCRC 10623 / CCUG 4943 / NCTC 11153</strain>
    </source>
</reference>
<evidence type="ECO:0000256" key="1">
    <source>
        <dbReference type="SAM" id="Phobius"/>
    </source>
</evidence>
<feature type="transmembrane region" description="Helical" evidence="1">
    <location>
        <begin position="16"/>
        <end position="41"/>
    </location>
</feature>
<keyword evidence="1" id="KW-1133">Transmembrane helix</keyword>
<sequence length="49" mass="5942">MIYFFYYKPLPYKGNLFFYIIILSLGIWGEFLPCSMFFLLFGKFLLDNP</sequence>
<keyword evidence="1" id="KW-0812">Transmembrane</keyword>
<dbReference type="Proteomes" id="UP000005475">
    <property type="component" value="Unassembled WGS sequence"/>
</dbReference>